<dbReference type="EMBL" id="JAWNFV010000021">
    <property type="protein sequence ID" value="MDY5141342.1"/>
    <property type="molecule type" value="Genomic_DNA"/>
</dbReference>
<keyword evidence="2" id="KW-0378">Hydrolase</keyword>
<reference evidence="2 4" key="1">
    <citation type="submission" date="2023-10" db="EMBL/GenBank/DDBJ databases">
        <title>Whole Genome based description of the genera Actinobaculum and Actinotignum reveals a complex phylogenetic relationship within the species included in the genus Actinotignum.</title>
        <authorList>
            <person name="Jensen C.S."/>
            <person name="Dargis R."/>
            <person name="Kemp M."/>
            <person name="Christensen J.J."/>
        </authorList>
    </citation>
    <scope>NUCLEOTIDE SEQUENCE</scope>
    <source>
        <strain evidence="3 4">SLA_B089</strain>
        <strain evidence="2">SLA_B245</strain>
    </source>
</reference>
<comment type="caution">
    <text evidence="2">The sequence shown here is derived from an EMBL/GenBank/DDBJ whole genome shotgun (WGS) entry which is preliminary data.</text>
</comment>
<dbReference type="Proteomes" id="UP001288320">
    <property type="component" value="Unassembled WGS sequence"/>
</dbReference>
<dbReference type="InterPro" id="IPR036278">
    <property type="entry name" value="Sialidase_sf"/>
</dbReference>
<dbReference type="EMBL" id="JAWNFY010000030">
    <property type="protein sequence ID" value="MDY5147117.1"/>
    <property type="molecule type" value="Genomic_DNA"/>
</dbReference>
<protein>
    <submittedName>
        <fullName evidence="2">Sialidase family protein</fullName>
        <ecNumber evidence="2">3.2.1.-</ecNumber>
    </submittedName>
</protein>
<dbReference type="Gene3D" id="2.120.10.10">
    <property type="match status" value="1"/>
</dbReference>
<gene>
    <name evidence="2" type="ORF">R6G74_08495</name>
    <name evidence="3" type="ORF">R6P33_08815</name>
</gene>
<feature type="region of interest" description="Disordered" evidence="1">
    <location>
        <begin position="1"/>
        <end position="30"/>
    </location>
</feature>
<keyword evidence="4" id="KW-1185">Reference proteome</keyword>
<dbReference type="RefSeq" id="WP_087070233.1">
    <property type="nucleotide sequence ID" value="NZ_CAUPFC010000010.1"/>
</dbReference>
<feature type="compositionally biased region" description="Basic and acidic residues" evidence="1">
    <location>
        <begin position="1"/>
        <end position="12"/>
    </location>
</feature>
<evidence type="ECO:0000313" key="2">
    <source>
        <dbReference type="EMBL" id="MDY5141342.1"/>
    </source>
</evidence>
<keyword evidence="2" id="KW-0326">Glycosidase</keyword>
<evidence type="ECO:0000313" key="4">
    <source>
        <dbReference type="Proteomes" id="UP001284901"/>
    </source>
</evidence>
<dbReference type="GO" id="GO:0016798">
    <property type="term" value="F:hydrolase activity, acting on glycosyl bonds"/>
    <property type="evidence" value="ECO:0007669"/>
    <property type="project" value="UniProtKB-KW"/>
</dbReference>
<proteinExistence type="predicted"/>
<dbReference type="EC" id="3.2.1.-" evidence="2"/>
<name>A0AAW9HPI7_9ACTO</name>
<evidence type="ECO:0000313" key="3">
    <source>
        <dbReference type="EMBL" id="MDY5147117.1"/>
    </source>
</evidence>
<dbReference type="CDD" id="cd15482">
    <property type="entry name" value="Sialidase_non-viral"/>
    <property type="match status" value="1"/>
</dbReference>
<evidence type="ECO:0000313" key="5">
    <source>
        <dbReference type="Proteomes" id="UP001288320"/>
    </source>
</evidence>
<accession>A0AAW9HPI7</accession>
<dbReference type="GeneID" id="92813162"/>
<feature type="compositionally biased region" description="Low complexity" evidence="1">
    <location>
        <begin position="13"/>
        <end position="30"/>
    </location>
</feature>
<dbReference type="Proteomes" id="UP001284901">
    <property type="component" value="Unassembled WGS sequence"/>
</dbReference>
<evidence type="ECO:0000256" key="1">
    <source>
        <dbReference type="SAM" id="MobiDB-lite"/>
    </source>
</evidence>
<dbReference type="AlphaFoldDB" id="A0AAW9HPI7"/>
<sequence length="400" mass="41815">MTSLHKDPHNDRAQATAPSAGAAAGRSARALVTRTTDRDFRIPAVLHRDNQLTVFFDERPHPSGDFDWENLGGAMAADLPNPNRICYITAELPADAGANAADSEAPAAGTPLRAQDLDFSAPRPVPGTPAVCGDPCVAGAPVRSATGADAAAPTAAGSDAGNSDGNDAGITLAYAASEEIGYFGSRFDGPRLEAWIAWGTSLDSLTHTRVDDELYSELRCDGLFATSGSTPLLGDTALLPYVTNRGGEAVIYVVHVRAGRIVAISEPIRPVGTPGLDETTLEVSGSEVIANIRLQGRGGRVVARSSDGLSWSAPQPLSLPDPGCNAKLITCGDGTVLIHPHSDTARENGAIVDDAGRLLRSLGPGEFGYSDAVWLSDSLAVVFERENSLYLDLIPGRELR</sequence>
<dbReference type="SUPFAM" id="SSF50939">
    <property type="entry name" value="Sialidases"/>
    <property type="match status" value="1"/>
</dbReference>
<organism evidence="2 5">
    <name type="scientific">Actinotignum timonense</name>
    <dbReference type="NCBI Taxonomy" id="1870995"/>
    <lineage>
        <taxon>Bacteria</taxon>
        <taxon>Bacillati</taxon>
        <taxon>Actinomycetota</taxon>
        <taxon>Actinomycetes</taxon>
        <taxon>Actinomycetales</taxon>
        <taxon>Actinomycetaceae</taxon>
        <taxon>Actinotignum</taxon>
    </lineage>
</organism>